<gene>
    <name evidence="2" type="ORF">PAECIP111891_00603</name>
</gene>
<name>A0ABM9BWQ0_9BACL</name>
<keyword evidence="1" id="KW-0472">Membrane</keyword>
<evidence type="ECO:0000313" key="2">
    <source>
        <dbReference type="EMBL" id="CAH1195126.1"/>
    </source>
</evidence>
<keyword evidence="3" id="KW-1185">Reference proteome</keyword>
<accession>A0ABM9BWQ0</accession>
<evidence type="ECO:0000256" key="1">
    <source>
        <dbReference type="ARBA" id="ARBA00023136"/>
    </source>
</evidence>
<dbReference type="EMBL" id="CAKMMW010000002">
    <property type="protein sequence ID" value="CAH1195126.1"/>
    <property type="molecule type" value="Genomic_DNA"/>
</dbReference>
<sequence>MVYKRKNQKKCNLHTMKTNSLEEDNNNEFSTDMDHNEKLLKEAFEDCLDLVYRKIEVNQNTKWLIVYIDNLIDTNMLEEHVIKPMLTSVTRDKVPTKPGELKDELVSIGTTTSSTKVSDAI</sequence>
<dbReference type="Pfam" id="PF03323">
    <property type="entry name" value="GerA"/>
    <property type="match status" value="1"/>
</dbReference>
<proteinExistence type="predicted"/>
<organism evidence="2 3">
    <name type="scientific">Paenibacillus allorhizoplanae</name>
    <dbReference type="NCBI Taxonomy" id="2905648"/>
    <lineage>
        <taxon>Bacteria</taxon>
        <taxon>Bacillati</taxon>
        <taxon>Bacillota</taxon>
        <taxon>Bacilli</taxon>
        <taxon>Bacillales</taxon>
        <taxon>Paenibacillaceae</taxon>
        <taxon>Paenibacillus</taxon>
    </lineage>
</organism>
<dbReference type="Proteomes" id="UP000838821">
    <property type="component" value="Unassembled WGS sequence"/>
</dbReference>
<evidence type="ECO:0000313" key="3">
    <source>
        <dbReference type="Proteomes" id="UP000838821"/>
    </source>
</evidence>
<comment type="caution">
    <text evidence="2">The sequence shown here is derived from an EMBL/GenBank/DDBJ whole genome shotgun (WGS) entry which is preliminary data.</text>
</comment>
<protein>
    <submittedName>
        <fullName evidence="2">Uncharacterized protein</fullName>
    </submittedName>
</protein>
<reference evidence="2" key="1">
    <citation type="submission" date="2022-01" db="EMBL/GenBank/DDBJ databases">
        <authorList>
            <person name="Criscuolo A."/>
        </authorList>
    </citation>
    <scope>NUCLEOTIDE SEQUENCE</scope>
    <source>
        <strain evidence="2">CIP111891</strain>
    </source>
</reference>
<dbReference type="InterPro" id="IPR004995">
    <property type="entry name" value="Spore_Ger"/>
</dbReference>